<reference evidence="2" key="1">
    <citation type="journal article" date="2021" name="Proc. Natl. Acad. Sci. U.S.A.">
        <title>A Catalog of Tens of Thousands of Viruses from Human Metagenomes Reveals Hidden Associations with Chronic Diseases.</title>
        <authorList>
            <person name="Tisza M.J."/>
            <person name="Buck C.B."/>
        </authorList>
    </citation>
    <scope>NUCLEOTIDE SEQUENCE</scope>
    <source>
        <strain evidence="2">CtPxx43</strain>
    </source>
</reference>
<dbReference type="Pfam" id="PF24963">
    <property type="entry name" value="DUF7768"/>
    <property type="match status" value="1"/>
</dbReference>
<name>A0A8S5PF93_9CAUD</name>
<feature type="domain" description="DUF7768" evidence="1">
    <location>
        <begin position="42"/>
        <end position="139"/>
    </location>
</feature>
<sequence>MYKNSEGYSDPTAGAAMSSMMKEYRQTRKKVWQRQNEMKTRKKVYVASRYAGDVEANTAAALDYCRYVIKENCIPVASHILYAASGMLNDNSEAERELGLMFGLSLLAVCDEVWVFGDISAGMQQEITEAKKLGKRVRYVKEGV</sequence>
<proteinExistence type="predicted"/>
<accession>A0A8S5PF93</accession>
<protein>
    <submittedName>
        <fullName evidence="2">Deoxyribosyltransferase</fullName>
    </submittedName>
</protein>
<evidence type="ECO:0000259" key="1">
    <source>
        <dbReference type="Pfam" id="PF24963"/>
    </source>
</evidence>
<dbReference type="InterPro" id="IPR056670">
    <property type="entry name" value="DUF7768"/>
</dbReference>
<dbReference type="EMBL" id="BK015396">
    <property type="protein sequence ID" value="DAE04884.1"/>
    <property type="molecule type" value="Genomic_DNA"/>
</dbReference>
<evidence type="ECO:0000313" key="2">
    <source>
        <dbReference type="EMBL" id="DAE04884.1"/>
    </source>
</evidence>
<organism evidence="2">
    <name type="scientific">Siphoviridae sp. ctPxx43</name>
    <dbReference type="NCBI Taxonomy" id="2825489"/>
    <lineage>
        <taxon>Viruses</taxon>
        <taxon>Duplodnaviria</taxon>
        <taxon>Heunggongvirae</taxon>
        <taxon>Uroviricota</taxon>
        <taxon>Caudoviricetes</taxon>
    </lineage>
</organism>
<dbReference type="Gene3D" id="3.40.50.10400">
    <property type="entry name" value="Hypothetical protein PA1492"/>
    <property type="match status" value="1"/>
</dbReference>